<evidence type="ECO:0000259" key="9">
    <source>
        <dbReference type="PROSITE" id="PS50011"/>
    </source>
</evidence>
<dbReference type="InterPro" id="IPR008271">
    <property type="entry name" value="Ser/Thr_kinase_AS"/>
</dbReference>
<dbReference type="Gene3D" id="3.30.200.20">
    <property type="entry name" value="Phosphorylase Kinase, domain 1"/>
    <property type="match status" value="1"/>
</dbReference>
<dbReference type="AlphaFoldDB" id="A0A9Q0MG06"/>
<gene>
    <name evidence="10" type="ORF">RDWZM_003726</name>
</gene>
<dbReference type="OrthoDB" id="6510702at2759"/>
<dbReference type="Proteomes" id="UP001142055">
    <property type="component" value="Chromosome 1"/>
</dbReference>
<feature type="compositionally biased region" description="Low complexity" evidence="8">
    <location>
        <begin position="212"/>
        <end position="226"/>
    </location>
</feature>
<evidence type="ECO:0000256" key="1">
    <source>
        <dbReference type="ARBA" id="ARBA00006175"/>
    </source>
</evidence>
<evidence type="ECO:0000313" key="10">
    <source>
        <dbReference type="EMBL" id="KAJ6225181.1"/>
    </source>
</evidence>
<dbReference type="InterPro" id="IPR022357">
    <property type="entry name" value="MIP_CS"/>
</dbReference>
<evidence type="ECO:0000256" key="8">
    <source>
        <dbReference type="SAM" id="MobiDB-lite"/>
    </source>
</evidence>
<dbReference type="PANTHER" id="PTHR24348">
    <property type="entry name" value="SERINE/THREONINE-PROTEIN KINASE UNC-51-RELATED"/>
    <property type="match status" value="1"/>
</dbReference>
<evidence type="ECO:0000256" key="3">
    <source>
        <dbReference type="ARBA" id="ARBA00022741"/>
    </source>
</evidence>
<dbReference type="GO" id="GO:0000407">
    <property type="term" value="C:phagophore assembly site"/>
    <property type="evidence" value="ECO:0007669"/>
    <property type="project" value="TreeGrafter"/>
</dbReference>
<dbReference type="Gene3D" id="1.10.510.10">
    <property type="entry name" value="Transferase(Phosphotransferase) domain 1"/>
    <property type="match status" value="1"/>
</dbReference>
<accession>A0A9Q0MG06</accession>
<feature type="compositionally biased region" description="Pro residues" evidence="8">
    <location>
        <begin position="201"/>
        <end position="211"/>
    </location>
</feature>
<dbReference type="GO" id="GO:0005829">
    <property type="term" value="C:cytosol"/>
    <property type="evidence" value="ECO:0007669"/>
    <property type="project" value="TreeGrafter"/>
</dbReference>
<keyword evidence="11" id="KW-1185">Reference proteome</keyword>
<evidence type="ECO:0000256" key="7">
    <source>
        <dbReference type="RuleBase" id="RU000304"/>
    </source>
</evidence>
<organism evidence="10 11">
    <name type="scientific">Blomia tropicalis</name>
    <name type="common">Mite</name>
    <dbReference type="NCBI Taxonomy" id="40697"/>
    <lineage>
        <taxon>Eukaryota</taxon>
        <taxon>Metazoa</taxon>
        <taxon>Ecdysozoa</taxon>
        <taxon>Arthropoda</taxon>
        <taxon>Chelicerata</taxon>
        <taxon>Arachnida</taxon>
        <taxon>Acari</taxon>
        <taxon>Acariformes</taxon>
        <taxon>Sarcoptiformes</taxon>
        <taxon>Astigmata</taxon>
        <taxon>Glycyphagoidea</taxon>
        <taxon>Echimyopodidae</taxon>
        <taxon>Blomia</taxon>
    </lineage>
</organism>
<sequence>MSQLKPTATSGASSPTTSQATSTSPQTTGTPPKQDQTVSIETPLKLLNKGYKFIKVIGQGGFGRIYLVQSSQFGEVACKQFDFAKLEPGWIANCLSNELRIMLSIRHENILHALHVERYPTEAFLFMPYAPNGTMTRLIYRRRMKPLQEMVAKRYFSDLLNGIDYLHTNRIVHRDIKCDNLLLNSQDRLWITDFGFATIVPPPPPPAPPSTQPQSTTTKTSTPKSKIINSDGVEKEDSIMLTFDPLFTETVLGSKDYMAPELLAIAIDLHRSKTMRNNGPDYQYDARAVDIFACGVCLFEMINRDRPYCSRFFKSTDTNNNSKRMNSNQPNRSLKVDSQNIREDIFFRQIERSYHFNPSITISMCCIELIHQCLNPFWTYRPSARLILNSNWLQSHESSLDLLQGAKGSAFQSGKQVPSGENNSKICSYIGKASPTIYNYNPNKTLKTQFMESIKELIKHKK</sequence>
<dbReference type="GO" id="GO:0004674">
    <property type="term" value="F:protein serine/threonine kinase activity"/>
    <property type="evidence" value="ECO:0007669"/>
    <property type="project" value="UniProtKB-KW"/>
</dbReference>
<comment type="similarity">
    <text evidence="1">Belongs to the MIP/aquaporin (TC 1.A.8) family.</text>
</comment>
<dbReference type="SMART" id="SM00220">
    <property type="entry name" value="S_TKc"/>
    <property type="match status" value="1"/>
</dbReference>
<evidence type="ECO:0000256" key="6">
    <source>
        <dbReference type="PROSITE-ProRule" id="PRU10141"/>
    </source>
</evidence>
<evidence type="ECO:0000256" key="5">
    <source>
        <dbReference type="ARBA" id="ARBA00022840"/>
    </source>
</evidence>
<dbReference type="GO" id="GO:0010506">
    <property type="term" value="P:regulation of autophagy"/>
    <property type="evidence" value="ECO:0007669"/>
    <property type="project" value="InterPro"/>
</dbReference>
<evidence type="ECO:0000313" key="11">
    <source>
        <dbReference type="Proteomes" id="UP001142055"/>
    </source>
</evidence>
<name>A0A9Q0MG06_BLOTA</name>
<reference evidence="10" key="1">
    <citation type="submission" date="2022-12" db="EMBL/GenBank/DDBJ databases">
        <title>Genome assemblies of Blomia tropicalis.</title>
        <authorList>
            <person name="Cui Y."/>
        </authorList>
    </citation>
    <scope>NUCLEOTIDE SEQUENCE</scope>
    <source>
        <tissue evidence="10">Adult mites</tissue>
    </source>
</reference>
<comment type="similarity">
    <text evidence="7">Belongs to the protein kinase superfamily.</text>
</comment>
<feature type="domain" description="Protein kinase" evidence="9">
    <location>
        <begin position="51"/>
        <end position="393"/>
    </location>
</feature>
<dbReference type="PROSITE" id="PS00221">
    <property type="entry name" value="MIP"/>
    <property type="match status" value="1"/>
</dbReference>
<proteinExistence type="inferred from homology"/>
<comment type="caution">
    <text evidence="10">The sequence shown here is derived from an EMBL/GenBank/DDBJ whole genome shotgun (WGS) entry which is preliminary data.</text>
</comment>
<keyword evidence="5 6" id="KW-0067">ATP-binding</keyword>
<dbReference type="InterPro" id="IPR011009">
    <property type="entry name" value="Kinase-like_dom_sf"/>
</dbReference>
<keyword evidence="2" id="KW-0808">Transferase</keyword>
<keyword evidence="7" id="KW-0723">Serine/threonine-protein kinase</keyword>
<dbReference type="PROSITE" id="PS50011">
    <property type="entry name" value="PROTEIN_KINASE_DOM"/>
    <property type="match status" value="1"/>
</dbReference>
<dbReference type="PANTHER" id="PTHR24348:SF22">
    <property type="entry name" value="NON-SPECIFIC SERINE_THREONINE PROTEIN KINASE"/>
    <property type="match status" value="1"/>
</dbReference>
<dbReference type="GO" id="GO:0016020">
    <property type="term" value="C:membrane"/>
    <property type="evidence" value="ECO:0007669"/>
    <property type="project" value="TreeGrafter"/>
</dbReference>
<feature type="compositionally biased region" description="Low complexity" evidence="8">
    <location>
        <begin position="1"/>
        <end position="32"/>
    </location>
</feature>
<feature type="region of interest" description="Disordered" evidence="8">
    <location>
        <begin position="1"/>
        <end position="37"/>
    </location>
</feature>
<dbReference type="GO" id="GO:0005524">
    <property type="term" value="F:ATP binding"/>
    <property type="evidence" value="ECO:0007669"/>
    <property type="project" value="UniProtKB-UniRule"/>
</dbReference>
<dbReference type="GO" id="GO:0000045">
    <property type="term" value="P:autophagosome assembly"/>
    <property type="evidence" value="ECO:0007669"/>
    <property type="project" value="TreeGrafter"/>
</dbReference>
<dbReference type="GO" id="GO:0005776">
    <property type="term" value="C:autophagosome"/>
    <property type="evidence" value="ECO:0007669"/>
    <property type="project" value="TreeGrafter"/>
</dbReference>
<dbReference type="InterPro" id="IPR017441">
    <property type="entry name" value="Protein_kinase_ATP_BS"/>
</dbReference>
<dbReference type="SUPFAM" id="SSF56112">
    <property type="entry name" value="Protein kinase-like (PK-like)"/>
    <property type="match status" value="1"/>
</dbReference>
<feature type="region of interest" description="Disordered" evidence="8">
    <location>
        <begin position="201"/>
        <end position="229"/>
    </location>
</feature>
<evidence type="ECO:0000256" key="2">
    <source>
        <dbReference type="ARBA" id="ARBA00022679"/>
    </source>
</evidence>
<keyword evidence="4" id="KW-0418">Kinase</keyword>
<feature type="binding site" evidence="6">
    <location>
        <position position="79"/>
    </location>
    <ligand>
        <name>ATP</name>
        <dbReference type="ChEBI" id="CHEBI:30616"/>
    </ligand>
</feature>
<dbReference type="PROSITE" id="PS00107">
    <property type="entry name" value="PROTEIN_KINASE_ATP"/>
    <property type="match status" value="1"/>
</dbReference>
<dbReference type="InterPro" id="IPR045269">
    <property type="entry name" value="Atg1-like"/>
</dbReference>
<dbReference type="PROSITE" id="PS00108">
    <property type="entry name" value="PROTEIN_KINASE_ST"/>
    <property type="match status" value="1"/>
</dbReference>
<dbReference type="EMBL" id="JAPWDV010000001">
    <property type="protein sequence ID" value="KAJ6225181.1"/>
    <property type="molecule type" value="Genomic_DNA"/>
</dbReference>
<keyword evidence="3 6" id="KW-0547">Nucleotide-binding</keyword>
<dbReference type="InterPro" id="IPR000719">
    <property type="entry name" value="Prot_kinase_dom"/>
</dbReference>
<evidence type="ECO:0000256" key="4">
    <source>
        <dbReference type="ARBA" id="ARBA00022777"/>
    </source>
</evidence>
<protein>
    <recommendedName>
        <fullName evidence="9">Protein kinase domain-containing protein</fullName>
    </recommendedName>
</protein>
<dbReference type="Pfam" id="PF00069">
    <property type="entry name" value="Pkinase"/>
    <property type="match status" value="2"/>
</dbReference>